<protein>
    <submittedName>
        <fullName evidence="2">DUF2142 domain-containing protein</fullName>
    </submittedName>
</protein>
<feature type="transmembrane region" description="Helical" evidence="1">
    <location>
        <begin position="327"/>
        <end position="349"/>
    </location>
</feature>
<feature type="transmembrane region" description="Helical" evidence="1">
    <location>
        <begin position="465"/>
        <end position="483"/>
    </location>
</feature>
<feature type="transmembrane region" description="Helical" evidence="1">
    <location>
        <begin position="164"/>
        <end position="182"/>
    </location>
</feature>
<feature type="transmembrane region" description="Helical" evidence="1">
    <location>
        <begin position="188"/>
        <end position="205"/>
    </location>
</feature>
<dbReference type="Pfam" id="PF09913">
    <property type="entry name" value="DUF2142"/>
    <property type="match status" value="1"/>
</dbReference>
<keyword evidence="1" id="KW-0812">Transmembrane</keyword>
<dbReference type="Proteomes" id="UP000474967">
    <property type="component" value="Unassembled WGS sequence"/>
</dbReference>
<accession>A0A6L9Y043</accession>
<dbReference type="RefSeq" id="WP_163290471.1">
    <property type="nucleotide sequence ID" value="NZ_JAAGWY010000003.1"/>
</dbReference>
<feature type="transmembrane region" description="Helical" evidence="1">
    <location>
        <begin position="255"/>
        <end position="275"/>
    </location>
</feature>
<comment type="caution">
    <text evidence="2">The sequence shown here is derived from an EMBL/GenBank/DDBJ whole genome shotgun (WGS) entry which is preliminary data.</text>
</comment>
<name>A0A6L9Y043_9MICO</name>
<organism evidence="2 3">
    <name type="scientific">Leifsonia tongyongensis</name>
    <dbReference type="NCBI Taxonomy" id="1268043"/>
    <lineage>
        <taxon>Bacteria</taxon>
        <taxon>Bacillati</taxon>
        <taxon>Actinomycetota</taxon>
        <taxon>Actinomycetes</taxon>
        <taxon>Micrococcales</taxon>
        <taxon>Microbacteriaceae</taxon>
        <taxon>Leifsonia</taxon>
    </lineage>
</organism>
<evidence type="ECO:0000256" key="1">
    <source>
        <dbReference type="SAM" id="Phobius"/>
    </source>
</evidence>
<keyword evidence="1" id="KW-1133">Transmembrane helix</keyword>
<feature type="transmembrane region" description="Helical" evidence="1">
    <location>
        <begin position="387"/>
        <end position="403"/>
    </location>
</feature>
<dbReference type="InterPro" id="IPR018674">
    <property type="entry name" value="DUF2142_membrane"/>
</dbReference>
<dbReference type="EMBL" id="JAAGWY010000003">
    <property type="protein sequence ID" value="NEN07010.1"/>
    <property type="molecule type" value="Genomic_DNA"/>
</dbReference>
<feature type="transmembrane region" description="Helical" evidence="1">
    <location>
        <begin position="133"/>
        <end position="157"/>
    </location>
</feature>
<feature type="transmembrane region" description="Helical" evidence="1">
    <location>
        <begin position="356"/>
        <end position="375"/>
    </location>
</feature>
<sequence>MQSTETPLKRTRRFRPILLVPVFTLIALLCWVFASPIASSPDDDYHLASIWCGLGERPGLCESVPGHPNERTVPWAVGQTPCSRHFVGSDETCPVDGLAPDSMVTVSHVNSTGSYPPLYYATMGLFASTNFTFSILLMRAINVILFVGITSLLYFLLSPSRRRTLVWTWSIVIVPLGAFLIASNNPSAWGIISAGSLWLALVGYFEQNGWRSISLGALALVAAVMGAGARADAAIYAVIGVVIALVMTMSRTRAFWLKALLPLGIVIVAGLFYLLSNQSGVASNGLTGMHTAGAINGAGLVWYNLLWTPSLWAGVLGTWRLGWLDTWVPAITSTIGILAFGAATFTGIASWSARKLTALVIAIVALFAIPGYILYKSHAIVTQEVQPRYIMPLVIIFAGVALLQVGARLVDFTRLQTLVVVIGVSVANSAALHDTMQRYISGFYVYDWNLDHAQHWWWNTPVPPMAVWIVGSLAFAAAVYFALTPRPLAGEAEASSSARFSVVDEADADRRSPATAEAIAQATPITR</sequence>
<reference evidence="2 3" key="1">
    <citation type="journal article" date="2014" name="J. Microbiol.">
        <title>Diaminobutyricibacter tongyongensis gen. nov., sp. nov. and Homoserinibacter gongjuensis gen. nov., sp. nov. belong to the family Microbacteriaceae.</title>
        <authorList>
            <person name="Kim S.J."/>
            <person name="Ahn J.H."/>
            <person name="Weon H.Y."/>
            <person name="Hamada M."/>
            <person name="Suzuki K."/>
            <person name="Kwon S.W."/>
        </authorList>
    </citation>
    <scope>NUCLEOTIDE SEQUENCE [LARGE SCALE GENOMIC DNA]</scope>
    <source>
        <strain evidence="2 3">NBRC 108724</strain>
    </source>
</reference>
<keyword evidence="1" id="KW-0472">Membrane</keyword>
<feature type="transmembrane region" description="Helical" evidence="1">
    <location>
        <begin position="217"/>
        <end position="249"/>
    </location>
</feature>
<evidence type="ECO:0000313" key="3">
    <source>
        <dbReference type="Proteomes" id="UP000474967"/>
    </source>
</evidence>
<feature type="transmembrane region" description="Helical" evidence="1">
    <location>
        <begin position="415"/>
        <end position="433"/>
    </location>
</feature>
<evidence type="ECO:0000313" key="2">
    <source>
        <dbReference type="EMBL" id="NEN07010.1"/>
    </source>
</evidence>
<gene>
    <name evidence="2" type="ORF">G3T36_14185</name>
</gene>
<keyword evidence="3" id="KW-1185">Reference proteome</keyword>
<proteinExistence type="predicted"/>
<dbReference type="AlphaFoldDB" id="A0A6L9Y043"/>